<dbReference type="Proteomes" id="UP001219525">
    <property type="component" value="Unassembled WGS sequence"/>
</dbReference>
<feature type="non-terminal residue" evidence="2">
    <location>
        <position position="423"/>
    </location>
</feature>
<evidence type="ECO:0000313" key="3">
    <source>
        <dbReference type="Proteomes" id="UP001219525"/>
    </source>
</evidence>
<protein>
    <recommendedName>
        <fullName evidence="1">Ndc10 domain-containing protein</fullName>
    </recommendedName>
</protein>
<gene>
    <name evidence="2" type="ORF">GGX14DRAFT_333046</name>
</gene>
<dbReference type="InterPro" id="IPR038279">
    <property type="entry name" value="Ndc10_dom2_sf"/>
</dbReference>
<keyword evidence="3" id="KW-1185">Reference proteome</keyword>
<dbReference type="Gene3D" id="1.10.443.20">
    <property type="entry name" value="Centromere DNA-binding protein complex CBF3 subunit, domain 2"/>
    <property type="match status" value="1"/>
</dbReference>
<reference evidence="2" key="1">
    <citation type="submission" date="2023-03" db="EMBL/GenBank/DDBJ databases">
        <title>Massive genome expansion in bonnet fungi (Mycena s.s.) driven by repeated elements and novel gene families across ecological guilds.</title>
        <authorList>
            <consortium name="Lawrence Berkeley National Laboratory"/>
            <person name="Harder C.B."/>
            <person name="Miyauchi S."/>
            <person name="Viragh M."/>
            <person name="Kuo A."/>
            <person name="Thoen E."/>
            <person name="Andreopoulos B."/>
            <person name="Lu D."/>
            <person name="Skrede I."/>
            <person name="Drula E."/>
            <person name="Henrissat B."/>
            <person name="Morin E."/>
            <person name="Kohler A."/>
            <person name="Barry K."/>
            <person name="LaButti K."/>
            <person name="Morin E."/>
            <person name="Salamov A."/>
            <person name="Lipzen A."/>
            <person name="Mereny Z."/>
            <person name="Hegedus B."/>
            <person name="Baldrian P."/>
            <person name="Stursova M."/>
            <person name="Weitz H."/>
            <person name="Taylor A."/>
            <person name="Grigoriev I.V."/>
            <person name="Nagy L.G."/>
            <person name="Martin F."/>
            <person name="Kauserud H."/>
        </authorList>
    </citation>
    <scope>NUCLEOTIDE SEQUENCE</scope>
    <source>
        <strain evidence="2">9144</strain>
    </source>
</reference>
<evidence type="ECO:0000259" key="1">
    <source>
        <dbReference type="Pfam" id="PF16787"/>
    </source>
</evidence>
<evidence type="ECO:0000313" key="2">
    <source>
        <dbReference type="EMBL" id="KAJ7221670.1"/>
    </source>
</evidence>
<dbReference type="AlphaFoldDB" id="A0AAD6VTN8"/>
<proteinExistence type="predicted"/>
<feature type="non-terminal residue" evidence="2">
    <location>
        <position position="1"/>
    </location>
</feature>
<organism evidence="2 3">
    <name type="scientific">Mycena pura</name>
    <dbReference type="NCBI Taxonomy" id="153505"/>
    <lineage>
        <taxon>Eukaryota</taxon>
        <taxon>Fungi</taxon>
        <taxon>Dikarya</taxon>
        <taxon>Basidiomycota</taxon>
        <taxon>Agaricomycotina</taxon>
        <taxon>Agaricomycetes</taxon>
        <taxon>Agaricomycetidae</taxon>
        <taxon>Agaricales</taxon>
        <taxon>Marasmiineae</taxon>
        <taxon>Mycenaceae</taxon>
        <taxon>Mycena</taxon>
    </lineage>
</organism>
<dbReference type="InterPro" id="IPR031872">
    <property type="entry name" value="NDC10_II"/>
</dbReference>
<accession>A0AAD6VTN8</accession>
<comment type="caution">
    <text evidence="2">The sequence shown here is derived from an EMBL/GenBank/DDBJ whole genome shotgun (WGS) entry which is preliminary data.</text>
</comment>
<name>A0AAD6VTN8_9AGAR</name>
<dbReference type="EMBL" id="JARJCW010000008">
    <property type="protein sequence ID" value="KAJ7221670.1"/>
    <property type="molecule type" value="Genomic_DNA"/>
</dbReference>
<sequence>DTDDDNNCEEGVDDDHETYRRKMRIRANKVFEEQRRKGGRKTQAAMVRCLEEFIQHAKALGKIKDTIVDEHFLICYIEHTFEREKKNRRGTPIPGTRVGASQMKKQFFGALHVRKEQEAADPTLPRRRPGVTVHVWDLLKARMDAALQRVRGGLDTVEDAPDIIANTFLHDISDKQLEEIGLGFLKHRELPSVLKGHLAWTAQNATGNRGDDIRALKLAEMQPYEMMHPKRKTRVPVILGLQAAEKCGKRGMRTVINPSYSVFAPNKDALQCPIGAFAFYFHYLFDVYGIIDKMHIDFHLNSSWRQIWLLHSRNSPTVPFSEQSLNKVYTAAFKDANFESRIKVHLPRHLLGYKQERFSVDPNETSKLGWTRQQVFLDTYAPSLPKTAIIAAAGFDVDVPYDPLHTRIPVPERFQQLVCPMAE</sequence>
<dbReference type="GO" id="GO:0003677">
    <property type="term" value="F:DNA binding"/>
    <property type="evidence" value="ECO:0007669"/>
    <property type="project" value="InterPro"/>
</dbReference>
<feature type="domain" description="Ndc10" evidence="1">
    <location>
        <begin position="198"/>
        <end position="385"/>
    </location>
</feature>
<dbReference type="Pfam" id="PF16787">
    <property type="entry name" value="NDC10_II"/>
    <property type="match status" value="1"/>
</dbReference>